<gene>
    <name evidence="3" type="ORF">BO78DRAFT_417130</name>
</gene>
<feature type="domain" description="GRF-like zinc ribbon" evidence="2">
    <location>
        <begin position="27"/>
        <end position="71"/>
    </location>
</feature>
<evidence type="ECO:0000256" key="1">
    <source>
        <dbReference type="SAM" id="MobiDB-lite"/>
    </source>
</evidence>
<feature type="region of interest" description="Disordered" evidence="1">
    <location>
        <begin position="1"/>
        <end position="29"/>
    </location>
</feature>
<dbReference type="EMBL" id="KZ826337">
    <property type="protein sequence ID" value="PYI08113.1"/>
    <property type="molecule type" value="Genomic_DNA"/>
</dbReference>
<feature type="compositionally biased region" description="Polar residues" evidence="1">
    <location>
        <begin position="1"/>
        <end position="13"/>
    </location>
</feature>
<sequence length="143" mass="16050">MTIATDNTDPTAQKSRRNRKSRRSQKPPRCRRCRQRTTKSYVGPMNPVGNAGRPYYKCEPCGTFACFGDKRGIHASNLPCDCPGSKASRVHLTGPGRINTGALFYKCARGRCGFWEWKCNAYGDQEYYLGDILAPEEMAKLGF</sequence>
<protein>
    <recommendedName>
        <fullName evidence="2">GRF-like zinc ribbon domain-containing protein</fullName>
    </recommendedName>
</protein>
<feature type="compositionally biased region" description="Basic residues" evidence="1">
    <location>
        <begin position="14"/>
        <end position="29"/>
    </location>
</feature>
<evidence type="ECO:0000313" key="3">
    <source>
        <dbReference type="EMBL" id="PYI08113.1"/>
    </source>
</evidence>
<dbReference type="InterPro" id="IPR056444">
    <property type="entry name" value="Zn_ribbon_GRF_2"/>
</dbReference>
<dbReference type="Pfam" id="PF23549">
    <property type="entry name" value="Zn_ribbon_GRF_2"/>
    <property type="match status" value="1"/>
</dbReference>
<reference evidence="3 4" key="1">
    <citation type="submission" date="2018-02" db="EMBL/GenBank/DDBJ databases">
        <title>The genomes of Aspergillus section Nigri reveals drivers in fungal speciation.</title>
        <authorList>
            <consortium name="DOE Joint Genome Institute"/>
            <person name="Vesth T.C."/>
            <person name="Nybo J."/>
            <person name="Theobald S."/>
            <person name="Brandl J."/>
            <person name="Frisvad J.C."/>
            <person name="Nielsen K.F."/>
            <person name="Lyhne E.K."/>
            <person name="Kogle M.E."/>
            <person name="Kuo A."/>
            <person name="Riley R."/>
            <person name="Clum A."/>
            <person name="Nolan M."/>
            <person name="Lipzen A."/>
            <person name="Salamov A."/>
            <person name="Henrissat B."/>
            <person name="Wiebenga A."/>
            <person name="De vries R.P."/>
            <person name="Grigoriev I.V."/>
            <person name="Mortensen U.H."/>
            <person name="Andersen M.R."/>
            <person name="Baker S.E."/>
        </authorList>
    </citation>
    <scope>NUCLEOTIDE SEQUENCE [LARGE SCALE GENOMIC DNA]</scope>
    <source>
        <strain evidence="3 4">CBS 121057</strain>
    </source>
</reference>
<keyword evidence="4" id="KW-1185">Reference proteome</keyword>
<evidence type="ECO:0000259" key="2">
    <source>
        <dbReference type="Pfam" id="PF23549"/>
    </source>
</evidence>
<dbReference type="AlphaFoldDB" id="A0A319FJS3"/>
<organism evidence="3 4">
    <name type="scientific">Aspergillus sclerotiicarbonarius (strain CBS 121057 / IBT 28362)</name>
    <dbReference type="NCBI Taxonomy" id="1448318"/>
    <lineage>
        <taxon>Eukaryota</taxon>
        <taxon>Fungi</taxon>
        <taxon>Dikarya</taxon>
        <taxon>Ascomycota</taxon>
        <taxon>Pezizomycotina</taxon>
        <taxon>Eurotiomycetes</taxon>
        <taxon>Eurotiomycetidae</taxon>
        <taxon>Eurotiales</taxon>
        <taxon>Aspergillaceae</taxon>
        <taxon>Aspergillus</taxon>
        <taxon>Aspergillus subgen. Circumdati</taxon>
    </lineage>
</organism>
<accession>A0A319FJS3</accession>
<dbReference type="VEuPathDB" id="FungiDB:BO78DRAFT_417130"/>
<dbReference type="Proteomes" id="UP000248423">
    <property type="component" value="Unassembled WGS sequence"/>
</dbReference>
<dbReference type="OrthoDB" id="4469945at2759"/>
<proteinExistence type="predicted"/>
<evidence type="ECO:0000313" key="4">
    <source>
        <dbReference type="Proteomes" id="UP000248423"/>
    </source>
</evidence>
<name>A0A319FJS3_ASPSB</name>